<accession>A0A7S4RK08</accession>
<evidence type="ECO:0000313" key="2">
    <source>
        <dbReference type="EMBL" id="CAE4614322.1"/>
    </source>
</evidence>
<gene>
    <name evidence="2" type="ORF">AMON00008_LOCUS35372</name>
</gene>
<sequence>MTSLLRLGVTVLFLRLVLLPIAFAPFRATPGLGQTACFVAGGPRARAPHQAPGGPAARHRAAVRTCRSAAATLPPGYWPSAEEGRLSPADFIKRHLMRAVGRAEIERDLQVMLWRARGGFPAARQFMQGTPALETPTALPAPAVTYTFEARDDPMIIVYGKNGELLSERHYTGPAVMLFFDESGRLSHIDFVGVCDCFGRNRQSPHADYVGEHARLHVQTGRWKFRDGCGKRVAEVSDREWDSEKQPHWRPSPKWLDAFSGGKTFVLHAYQPRVIEGPRFDHMWSMAAAPELYQLAFDRGAADEWMNAMLVLVGSAQLQGLKWDAEELLRYAVLYGMAMTRVGQHLPAPAYRFAPGRLTNAIWTRC</sequence>
<keyword evidence="1" id="KW-0732">Signal</keyword>
<proteinExistence type="predicted"/>
<reference evidence="2" key="1">
    <citation type="submission" date="2021-01" db="EMBL/GenBank/DDBJ databases">
        <authorList>
            <person name="Corre E."/>
            <person name="Pelletier E."/>
            <person name="Niang G."/>
            <person name="Scheremetjew M."/>
            <person name="Finn R."/>
            <person name="Kale V."/>
            <person name="Holt S."/>
            <person name="Cochrane G."/>
            <person name="Meng A."/>
            <person name="Brown T."/>
            <person name="Cohen L."/>
        </authorList>
    </citation>
    <scope>NUCLEOTIDE SEQUENCE</scope>
    <source>
        <strain evidence="2">CCMP3105</strain>
    </source>
</reference>
<feature type="signal peptide" evidence="1">
    <location>
        <begin position="1"/>
        <end position="28"/>
    </location>
</feature>
<protein>
    <submittedName>
        <fullName evidence="2">Uncharacterized protein</fullName>
    </submittedName>
</protein>
<organism evidence="2">
    <name type="scientific">Alexandrium monilatum</name>
    <dbReference type="NCBI Taxonomy" id="311494"/>
    <lineage>
        <taxon>Eukaryota</taxon>
        <taxon>Sar</taxon>
        <taxon>Alveolata</taxon>
        <taxon>Dinophyceae</taxon>
        <taxon>Gonyaulacales</taxon>
        <taxon>Pyrocystaceae</taxon>
        <taxon>Alexandrium</taxon>
    </lineage>
</organism>
<dbReference type="EMBL" id="HBNR01050565">
    <property type="protein sequence ID" value="CAE4614322.1"/>
    <property type="molecule type" value="Transcribed_RNA"/>
</dbReference>
<evidence type="ECO:0000256" key="1">
    <source>
        <dbReference type="SAM" id="SignalP"/>
    </source>
</evidence>
<feature type="chain" id="PRO_5030700882" evidence="1">
    <location>
        <begin position="29"/>
        <end position="366"/>
    </location>
</feature>
<name>A0A7S4RK08_9DINO</name>
<dbReference type="AlphaFoldDB" id="A0A7S4RK08"/>